<evidence type="ECO:0000313" key="2">
    <source>
        <dbReference type="EMBL" id="EAY31641.1"/>
    </source>
</evidence>
<name>A1ZDA2_MICM2</name>
<dbReference type="Gene3D" id="3.30.1050.10">
    <property type="entry name" value="SCP2 sterol-binding domain"/>
    <property type="match status" value="1"/>
</dbReference>
<dbReference type="eggNOG" id="COG3255">
    <property type="taxonomic scope" value="Bacteria"/>
</dbReference>
<gene>
    <name evidence="2" type="ORF">M23134_05147</name>
</gene>
<dbReference type="SUPFAM" id="SSF55718">
    <property type="entry name" value="SCP-like"/>
    <property type="match status" value="1"/>
</dbReference>
<proteinExistence type="predicted"/>
<accession>A1ZDA2</accession>
<dbReference type="Pfam" id="PF02036">
    <property type="entry name" value="SCP2"/>
    <property type="match status" value="1"/>
</dbReference>
<comment type="caution">
    <text evidence="2">The sequence shown here is derived from an EMBL/GenBank/DDBJ whole genome shotgun (WGS) entry which is preliminary data.</text>
</comment>
<dbReference type="AlphaFoldDB" id="A1ZDA2"/>
<protein>
    <submittedName>
        <fullName evidence="2">Sterol carrier family protein</fullName>
    </submittedName>
</protein>
<dbReference type="InterPro" id="IPR003033">
    <property type="entry name" value="SCP2_sterol-bd_dom"/>
</dbReference>
<evidence type="ECO:0000313" key="3">
    <source>
        <dbReference type="Proteomes" id="UP000004095"/>
    </source>
</evidence>
<dbReference type="EMBL" id="AAWS01000002">
    <property type="protein sequence ID" value="EAY31641.1"/>
    <property type="molecule type" value="Genomic_DNA"/>
</dbReference>
<dbReference type="Proteomes" id="UP000004095">
    <property type="component" value="Unassembled WGS sequence"/>
</dbReference>
<organism evidence="2 3">
    <name type="scientific">Microscilla marina ATCC 23134</name>
    <dbReference type="NCBI Taxonomy" id="313606"/>
    <lineage>
        <taxon>Bacteria</taxon>
        <taxon>Pseudomonadati</taxon>
        <taxon>Bacteroidota</taxon>
        <taxon>Cytophagia</taxon>
        <taxon>Cytophagales</taxon>
        <taxon>Microscillaceae</taxon>
        <taxon>Microscilla</taxon>
    </lineage>
</organism>
<evidence type="ECO:0000259" key="1">
    <source>
        <dbReference type="Pfam" id="PF02036"/>
    </source>
</evidence>
<reference evidence="2 3" key="1">
    <citation type="submission" date="2007-01" db="EMBL/GenBank/DDBJ databases">
        <authorList>
            <person name="Haygood M."/>
            <person name="Podell S."/>
            <person name="Anderson C."/>
            <person name="Hopkinson B."/>
            <person name="Roe K."/>
            <person name="Barbeau K."/>
            <person name="Gaasterland T."/>
            <person name="Ferriera S."/>
            <person name="Johnson J."/>
            <person name="Kravitz S."/>
            <person name="Beeson K."/>
            <person name="Sutton G."/>
            <person name="Rogers Y.-H."/>
            <person name="Friedman R."/>
            <person name="Frazier M."/>
            <person name="Venter J.C."/>
        </authorList>
    </citation>
    <scope>NUCLEOTIDE SEQUENCE [LARGE SCALE GENOMIC DNA]</scope>
    <source>
        <strain evidence="2 3">ATCC 23134</strain>
    </source>
</reference>
<dbReference type="RefSeq" id="WP_002693399.1">
    <property type="nucleotide sequence ID" value="NZ_AAWS01000002.1"/>
</dbReference>
<dbReference type="InterPro" id="IPR036527">
    <property type="entry name" value="SCP2_sterol-bd_dom_sf"/>
</dbReference>
<sequence length="95" mass="10161">MSVEATTQKVQELVAGGTGFDSSIKFVFNEGGVIHLDGNDVSNEDKEAACTINMELSDFDAMMAGDLNPMEAFMGGKMQLDGDMNVAMQLSSLFN</sequence>
<feature type="domain" description="SCP2" evidence="1">
    <location>
        <begin position="22"/>
        <end position="94"/>
    </location>
</feature>
<keyword evidence="3" id="KW-1185">Reference proteome</keyword>
<dbReference type="OrthoDB" id="9804656at2"/>